<dbReference type="Proteomes" id="UP000095003">
    <property type="component" value="Unassembled WGS sequence"/>
</dbReference>
<gene>
    <name evidence="1" type="ORF">BEH84_05848</name>
</gene>
<proteinExistence type="predicted"/>
<organism evidence="1 2">
    <name type="scientific">Eisenbergiella tayi</name>
    <dbReference type="NCBI Taxonomy" id="1432052"/>
    <lineage>
        <taxon>Bacteria</taxon>
        <taxon>Bacillati</taxon>
        <taxon>Bacillota</taxon>
        <taxon>Clostridia</taxon>
        <taxon>Lachnospirales</taxon>
        <taxon>Lachnospiraceae</taxon>
        <taxon>Eisenbergiella</taxon>
    </lineage>
</organism>
<sequence length="301" mass="35414">MDLLSKFDAVTIQADSRITENDRDYCIAHQKAYDVARSCFHELVYIWEDLTTQQSDILTDKEQESYGRNAYLPSNDDLKISTDKIEDHIKSLHTRLIRRLVQHFNQKYHVSVDASEIDPHLLPEKPSGAWRYSKEKNQEYERKMLSLRLNYQDILNEIFVQLNGRDFREQALYELKEKCHDAAWNDYNKTPKYEIKKDVLRFTSYGCSYDSSFREDHWDLRDHLKQILRGIVHYDTGSFSLTPSGFSNLLGYNHSSTDIVQFPSCTKVLQLKMFKNGRVDIKFSSEESARTFVAEYLGLVY</sequence>
<evidence type="ECO:0000313" key="1">
    <source>
        <dbReference type="EMBL" id="ODM04785.1"/>
    </source>
</evidence>
<dbReference type="EMBL" id="MCGI01000007">
    <property type="protein sequence ID" value="ODM04785.1"/>
    <property type="molecule type" value="Genomic_DNA"/>
</dbReference>
<protein>
    <submittedName>
        <fullName evidence="1">Uncharacterized protein</fullName>
    </submittedName>
</protein>
<dbReference type="RefSeq" id="WP_069159266.1">
    <property type="nucleotide sequence ID" value="NZ_JBKXXQ010000016.1"/>
</dbReference>
<comment type="caution">
    <text evidence="1">The sequence shown here is derived from an EMBL/GenBank/DDBJ whole genome shotgun (WGS) entry which is preliminary data.</text>
</comment>
<evidence type="ECO:0000313" key="2">
    <source>
        <dbReference type="Proteomes" id="UP000095003"/>
    </source>
</evidence>
<reference evidence="1 2" key="1">
    <citation type="submission" date="2016-07" db="EMBL/GenBank/DDBJ databases">
        <title>Characterization of isolates of Eisenbergiella tayi derived from blood cultures, using whole genome sequencing.</title>
        <authorList>
            <person name="Burdz T."/>
            <person name="Wiebe D."/>
            <person name="Huynh C."/>
            <person name="Bernard K."/>
        </authorList>
    </citation>
    <scope>NUCLEOTIDE SEQUENCE [LARGE SCALE GENOMIC DNA]</scope>
    <source>
        <strain evidence="1 2">NML 120489</strain>
    </source>
</reference>
<accession>A0A1E3A7P9</accession>
<name>A0A1E3A7P9_9FIRM</name>
<dbReference type="AlphaFoldDB" id="A0A1E3A7P9"/>